<dbReference type="GO" id="GO:0005524">
    <property type="term" value="F:ATP binding"/>
    <property type="evidence" value="ECO:0007669"/>
    <property type="project" value="InterPro"/>
</dbReference>
<sequence length="321" mass="36483">MAAGGKTIESNPSLPKELSFDYLKKITKNFSSELEIGKSPFGSLYKGIREDGGAITVKKLAENSPLSADVIFEKEVQNFMKDEHENIIKVVGYCREGRRKTVKSNRKYIVTDITETLLCYEYLPMGSLHDNLVDESSSNIDWGTRFNIVKGICRGIQYLHNLEPKPIIHLDLNPQNIWLDDNMVPKIANFEFARLFGKEKTHMNTKSDVGSVGYMAPEYLHEGEISAQSDIYSLGLMILEIATREKNHCGSDERHARKFVDEVSRDWRNKDVIMFEYPDLDVEGLNQVKTCIDVGLQCVEIDQKKRPSIEKVVKMLGLPSN</sequence>
<evidence type="ECO:0000259" key="1">
    <source>
        <dbReference type="PROSITE" id="PS50011"/>
    </source>
</evidence>
<dbReference type="PIRSF" id="PIRSF000654">
    <property type="entry name" value="Integrin-linked_kinase"/>
    <property type="match status" value="1"/>
</dbReference>
<dbReference type="AlphaFoldDB" id="A0A8T0WUV7"/>
<dbReference type="Pfam" id="PF00069">
    <property type="entry name" value="Pkinase"/>
    <property type="match status" value="1"/>
</dbReference>
<comment type="caution">
    <text evidence="2">The sequence shown here is derived from an EMBL/GenBank/DDBJ whole genome shotgun (WGS) entry which is preliminary data.</text>
</comment>
<dbReference type="InterPro" id="IPR011009">
    <property type="entry name" value="Kinase-like_dom_sf"/>
</dbReference>
<organism evidence="2 3">
    <name type="scientific">Panicum virgatum</name>
    <name type="common">Blackwell switchgrass</name>
    <dbReference type="NCBI Taxonomy" id="38727"/>
    <lineage>
        <taxon>Eukaryota</taxon>
        <taxon>Viridiplantae</taxon>
        <taxon>Streptophyta</taxon>
        <taxon>Embryophyta</taxon>
        <taxon>Tracheophyta</taxon>
        <taxon>Spermatophyta</taxon>
        <taxon>Magnoliopsida</taxon>
        <taxon>Liliopsida</taxon>
        <taxon>Poales</taxon>
        <taxon>Poaceae</taxon>
        <taxon>PACMAD clade</taxon>
        <taxon>Panicoideae</taxon>
        <taxon>Panicodae</taxon>
        <taxon>Paniceae</taxon>
        <taxon>Panicinae</taxon>
        <taxon>Panicum</taxon>
        <taxon>Panicum sect. Hiantes</taxon>
    </lineage>
</organism>
<dbReference type="Gene3D" id="3.30.200.20">
    <property type="entry name" value="Phosphorylase Kinase, domain 1"/>
    <property type="match status" value="1"/>
</dbReference>
<dbReference type="PANTHER" id="PTHR47975:SF11">
    <property type="entry name" value="PROTEIN KINASE DOMAIN-CONTAINING PROTEIN"/>
    <property type="match status" value="1"/>
</dbReference>
<proteinExistence type="predicted"/>
<dbReference type="PANTHER" id="PTHR47975">
    <property type="entry name" value="S-LOCUS LECTIN KINASE FAMILY PROTEIN"/>
    <property type="match status" value="1"/>
</dbReference>
<feature type="domain" description="Protein kinase" evidence="1">
    <location>
        <begin position="30"/>
        <end position="318"/>
    </location>
</feature>
<dbReference type="FunFam" id="1.10.510.10:FF:000870">
    <property type="entry name" value="OSJNBa0016N04.16-like protein"/>
    <property type="match status" value="1"/>
</dbReference>
<dbReference type="Gene3D" id="1.10.510.10">
    <property type="entry name" value="Transferase(Phosphotransferase) domain 1"/>
    <property type="match status" value="1"/>
</dbReference>
<reference evidence="2" key="1">
    <citation type="submission" date="2020-05" db="EMBL/GenBank/DDBJ databases">
        <title>WGS assembly of Panicum virgatum.</title>
        <authorList>
            <person name="Lovell J.T."/>
            <person name="Jenkins J."/>
            <person name="Shu S."/>
            <person name="Juenger T.E."/>
            <person name="Schmutz J."/>
        </authorList>
    </citation>
    <scope>NUCLEOTIDE SEQUENCE</scope>
    <source>
        <strain evidence="2">AP13</strain>
    </source>
</reference>
<dbReference type="GO" id="GO:0004672">
    <property type="term" value="F:protein kinase activity"/>
    <property type="evidence" value="ECO:0007669"/>
    <property type="project" value="InterPro"/>
</dbReference>
<evidence type="ECO:0000313" key="2">
    <source>
        <dbReference type="EMBL" id="KAG2650628.1"/>
    </source>
</evidence>
<dbReference type="PROSITE" id="PS50011">
    <property type="entry name" value="PROTEIN_KINASE_DOM"/>
    <property type="match status" value="1"/>
</dbReference>
<gene>
    <name evidence="2" type="ORF">PVAP13_1NG193200</name>
</gene>
<keyword evidence="3" id="KW-1185">Reference proteome</keyword>
<evidence type="ECO:0000313" key="3">
    <source>
        <dbReference type="Proteomes" id="UP000823388"/>
    </source>
</evidence>
<accession>A0A8T0WUV7</accession>
<protein>
    <recommendedName>
        <fullName evidence="1">Protein kinase domain-containing protein</fullName>
    </recommendedName>
</protein>
<dbReference type="Proteomes" id="UP000823388">
    <property type="component" value="Chromosome 1N"/>
</dbReference>
<dbReference type="SUPFAM" id="SSF56112">
    <property type="entry name" value="Protein kinase-like (PK-like)"/>
    <property type="match status" value="1"/>
</dbReference>
<name>A0A8T0WUV7_PANVG</name>
<dbReference type="EMBL" id="CM029038">
    <property type="protein sequence ID" value="KAG2650628.1"/>
    <property type="molecule type" value="Genomic_DNA"/>
</dbReference>
<dbReference type="OrthoDB" id="582659at2759"/>
<dbReference type="InterPro" id="IPR000719">
    <property type="entry name" value="Prot_kinase_dom"/>
</dbReference>